<gene>
    <name evidence="2" type="ORF">LSAT_V11C500239110</name>
</gene>
<dbReference type="EMBL" id="NBSK02000005">
    <property type="protein sequence ID" value="KAJ0207451.1"/>
    <property type="molecule type" value="Genomic_DNA"/>
</dbReference>
<feature type="compositionally biased region" description="Basic and acidic residues" evidence="1">
    <location>
        <begin position="400"/>
        <end position="446"/>
    </location>
</feature>
<evidence type="ECO:0000313" key="3">
    <source>
        <dbReference type="Proteomes" id="UP000235145"/>
    </source>
</evidence>
<dbReference type="Proteomes" id="UP000235145">
    <property type="component" value="Unassembled WGS sequence"/>
</dbReference>
<evidence type="ECO:0000313" key="2">
    <source>
        <dbReference type="EMBL" id="KAJ0207451.1"/>
    </source>
</evidence>
<feature type="region of interest" description="Disordered" evidence="1">
    <location>
        <begin position="511"/>
        <end position="572"/>
    </location>
</feature>
<proteinExistence type="predicted"/>
<dbReference type="AlphaFoldDB" id="A0A9R1VJF6"/>
<feature type="compositionally biased region" description="Basic residues" evidence="1">
    <location>
        <begin position="7"/>
        <end position="28"/>
    </location>
</feature>
<accession>A0A9R1VJF6</accession>
<dbReference type="PANTHER" id="PTHR34835">
    <property type="entry name" value="OS07G0283600 PROTEIN-RELATED"/>
    <property type="match status" value="1"/>
</dbReference>
<protein>
    <submittedName>
        <fullName evidence="2">Uncharacterized protein</fullName>
    </submittedName>
</protein>
<feature type="compositionally biased region" description="Basic and acidic residues" evidence="1">
    <location>
        <begin position="519"/>
        <end position="537"/>
    </location>
</feature>
<dbReference type="PANTHER" id="PTHR34835:SF90">
    <property type="entry name" value="AMINOTRANSFERASE-LIKE PLANT MOBILE DOMAIN-CONTAINING PROTEIN"/>
    <property type="match status" value="1"/>
</dbReference>
<organism evidence="2 3">
    <name type="scientific">Lactuca sativa</name>
    <name type="common">Garden lettuce</name>
    <dbReference type="NCBI Taxonomy" id="4236"/>
    <lineage>
        <taxon>Eukaryota</taxon>
        <taxon>Viridiplantae</taxon>
        <taxon>Streptophyta</taxon>
        <taxon>Embryophyta</taxon>
        <taxon>Tracheophyta</taxon>
        <taxon>Spermatophyta</taxon>
        <taxon>Magnoliopsida</taxon>
        <taxon>eudicotyledons</taxon>
        <taxon>Gunneridae</taxon>
        <taxon>Pentapetalae</taxon>
        <taxon>asterids</taxon>
        <taxon>campanulids</taxon>
        <taxon>Asterales</taxon>
        <taxon>Asteraceae</taxon>
        <taxon>Cichorioideae</taxon>
        <taxon>Cichorieae</taxon>
        <taxon>Lactucinae</taxon>
        <taxon>Lactuca</taxon>
    </lineage>
</organism>
<name>A0A9R1VJF6_LACSA</name>
<reference evidence="2 3" key="1">
    <citation type="journal article" date="2017" name="Nat. Commun.">
        <title>Genome assembly with in vitro proximity ligation data and whole-genome triplication in lettuce.</title>
        <authorList>
            <person name="Reyes-Chin-Wo S."/>
            <person name="Wang Z."/>
            <person name="Yang X."/>
            <person name="Kozik A."/>
            <person name="Arikit S."/>
            <person name="Song C."/>
            <person name="Xia L."/>
            <person name="Froenicke L."/>
            <person name="Lavelle D.O."/>
            <person name="Truco M.J."/>
            <person name="Xia R."/>
            <person name="Zhu S."/>
            <person name="Xu C."/>
            <person name="Xu H."/>
            <person name="Xu X."/>
            <person name="Cox K."/>
            <person name="Korf I."/>
            <person name="Meyers B.C."/>
            <person name="Michelmore R.W."/>
        </authorList>
    </citation>
    <scope>NUCLEOTIDE SEQUENCE [LARGE SCALE GENOMIC DNA]</scope>
    <source>
        <strain evidence="3">cv. Salinas</strain>
        <tissue evidence="2">Seedlings</tissue>
    </source>
</reference>
<evidence type="ECO:0000256" key="1">
    <source>
        <dbReference type="SAM" id="MobiDB-lite"/>
    </source>
</evidence>
<feature type="region of interest" description="Disordered" evidence="1">
    <location>
        <begin position="1"/>
        <end position="28"/>
    </location>
</feature>
<feature type="region of interest" description="Disordered" evidence="1">
    <location>
        <begin position="346"/>
        <end position="446"/>
    </location>
</feature>
<sequence>MIETNLKRKNSSIKKRQKRSHQSGKPKKPVVKEFYSMKNRCSRESLLSIILGLRKEQKECVRSMGFGALLKMKITDIPLKLGFYVLQKFDYERMVIDIEGKELKVTTESIHDMLGIPIGYGEWKQQFKKDSIIRLSAIKNVIVSTTQADLNFQLNFVVLFLNTFCESASMGICNLFRLSYISRKIDISNIDWCSYVLDCLVRTKNSYIPYSDTDFFVRPSAFLVLFYADNIRSEALMVTRKRPTICYWSSEKIKYRETFEQEKGRFGLGELNEEFVNKQDEGETDLKDSDSDKDEDHSVVRIKEKLNSKLNDMTTKFREKESFRIFKENMTNTIVEEKAESTTLFEFPGNETGVEGINFTPIIGQKTNDKKGNEDEEENHNDGNQSEVDYLLDSNETENEGIKNDGDKNQKESETEVKENDGKNNENDNDEEKKDDYVEETNNHEETIQQTENVNLLDKVPRILLIMSLELDFQKRKNQKVYIDKEKKLKKEREIIQARKTLNMEIKGGVEAKNTTDASEDKQTKIEKDNAEDRDTHPSFSLGLSEDSDQTFSKKSNESSPKKPLTKKQINDDHQKNAYLTSTLSDERMYEKFKENFHDNTDWYKKILNIKDIDMCDATEQFVLKMKEFEVQVLDGLLNFSLPENVLKNEFILSDLDVVFIKPHIGISLKYIGIHESRIVNMYLNHLVSSRLNSFISKPHCTSKTSESRIKRYNITQNIMSKTSS</sequence>
<comment type="caution">
    <text evidence="2">The sequence shown here is derived from an EMBL/GenBank/DDBJ whole genome shotgun (WGS) entry which is preliminary data.</text>
</comment>
<keyword evidence="3" id="KW-1185">Reference proteome</keyword>